<keyword evidence="1" id="KW-1133">Transmembrane helix</keyword>
<protein>
    <submittedName>
        <fullName evidence="2">Uncharacterized protein</fullName>
    </submittedName>
</protein>
<evidence type="ECO:0000313" key="2">
    <source>
        <dbReference type="EMBL" id="GGD44444.1"/>
    </source>
</evidence>
<sequence>MKKVFLYIAAIILVLVIGGYLILNEKLPTGENPAKADELANKMLKSLNKSAWDSTNVVAWTHKGGHQFVWDKKNQLVEVKWGENDVFLNLKEWNKGKAFSEGKEITDGQLDVLRGKAWSIFCNDSFWLIAPYKVFDEGVTRKIVKTEDGSEALLASYSSGGVTPGDSYLWILDSNDAPKAFKLWVKVIPIGGVSATWDNWKTTETGAIIAQNHKLGPLDLNVTDLRTGNDLAAVKVDASLFDKIK</sequence>
<keyword evidence="1" id="KW-0472">Membrane</keyword>
<comment type="caution">
    <text evidence="2">The sequence shown here is derived from an EMBL/GenBank/DDBJ whole genome shotgun (WGS) entry which is preliminary data.</text>
</comment>
<reference evidence="2" key="2">
    <citation type="submission" date="2020-09" db="EMBL/GenBank/DDBJ databases">
        <authorList>
            <person name="Sun Q."/>
            <person name="Zhou Y."/>
        </authorList>
    </citation>
    <scope>NUCLEOTIDE SEQUENCE</scope>
    <source>
        <strain evidence="2">CGMCC 1.15958</strain>
    </source>
</reference>
<dbReference type="RefSeq" id="WP_188764423.1">
    <property type="nucleotide sequence ID" value="NZ_BMKK01000001.1"/>
</dbReference>
<evidence type="ECO:0000313" key="3">
    <source>
        <dbReference type="Proteomes" id="UP000609064"/>
    </source>
</evidence>
<keyword evidence="1" id="KW-0812">Transmembrane</keyword>
<feature type="transmembrane region" description="Helical" evidence="1">
    <location>
        <begin position="5"/>
        <end position="23"/>
    </location>
</feature>
<gene>
    <name evidence="2" type="ORF">GCM10011514_05530</name>
</gene>
<accession>A0A916YGI7</accession>
<organism evidence="2 3">
    <name type="scientific">Emticicia aquatilis</name>
    <dbReference type="NCBI Taxonomy" id="1537369"/>
    <lineage>
        <taxon>Bacteria</taxon>
        <taxon>Pseudomonadati</taxon>
        <taxon>Bacteroidota</taxon>
        <taxon>Cytophagia</taxon>
        <taxon>Cytophagales</taxon>
        <taxon>Leadbetterellaceae</taxon>
        <taxon>Emticicia</taxon>
    </lineage>
</organism>
<dbReference type="Proteomes" id="UP000609064">
    <property type="component" value="Unassembled WGS sequence"/>
</dbReference>
<dbReference type="EMBL" id="BMKK01000001">
    <property type="protein sequence ID" value="GGD44444.1"/>
    <property type="molecule type" value="Genomic_DNA"/>
</dbReference>
<keyword evidence="3" id="KW-1185">Reference proteome</keyword>
<reference evidence="2" key="1">
    <citation type="journal article" date="2014" name="Int. J. Syst. Evol. Microbiol.">
        <title>Complete genome sequence of Corynebacterium casei LMG S-19264T (=DSM 44701T), isolated from a smear-ripened cheese.</title>
        <authorList>
            <consortium name="US DOE Joint Genome Institute (JGI-PGF)"/>
            <person name="Walter F."/>
            <person name="Albersmeier A."/>
            <person name="Kalinowski J."/>
            <person name="Ruckert C."/>
        </authorList>
    </citation>
    <scope>NUCLEOTIDE SEQUENCE</scope>
    <source>
        <strain evidence="2">CGMCC 1.15958</strain>
    </source>
</reference>
<dbReference type="AlphaFoldDB" id="A0A916YGI7"/>
<proteinExistence type="predicted"/>
<evidence type="ECO:0000256" key="1">
    <source>
        <dbReference type="SAM" id="Phobius"/>
    </source>
</evidence>
<name>A0A916YGI7_9BACT</name>